<proteinExistence type="predicted"/>
<protein>
    <submittedName>
        <fullName evidence="1">Uncharacterized protein</fullName>
    </submittedName>
</protein>
<dbReference type="RefSeq" id="WP_088352752.1">
    <property type="nucleotide sequence ID" value="NZ_CP061813.1"/>
</dbReference>
<gene>
    <name evidence="1" type="ORF">H9I45_11935</name>
</gene>
<dbReference type="EMBL" id="CP061813">
    <property type="protein sequence ID" value="QOD60049.1"/>
    <property type="molecule type" value="Genomic_DNA"/>
</dbReference>
<accession>A0A7L8ADW1</accession>
<evidence type="ECO:0000313" key="1">
    <source>
        <dbReference type="EMBL" id="QOD60049.1"/>
    </source>
</evidence>
<dbReference type="AlphaFoldDB" id="A0A7L8ADW1"/>
<evidence type="ECO:0000313" key="2">
    <source>
        <dbReference type="Proteomes" id="UP000516764"/>
    </source>
</evidence>
<dbReference type="KEGG" id="phal:H9I45_11935"/>
<sequence length="119" mass="13850">MKKPLLTLALFLCCQIFYSQVYVEDKNINDLKDVKYIELVGVNTSLFGVKMKVFVDYGAEVKFLKNQKIKDAEGNVKKFNTMIAALNFMYNNGWEFVNYNLTFMGKKATYIYLLKKAEK</sequence>
<reference evidence="1 2" key="1">
    <citation type="journal article" date="2016" name="Int. J. Syst. Evol. Microbiol.">
        <title>Polaribacter haliotis sp. nov., isolated from the gut of abalone Haliotis discus hannai.</title>
        <authorList>
            <person name="Kim Y.O."/>
            <person name="Park I.S."/>
            <person name="Park S."/>
            <person name="Nam B.H."/>
            <person name="Park J.M."/>
            <person name="Kim D.G."/>
            <person name="Yoon J.H."/>
        </authorList>
    </citation>
    <scope>NUCLEOTIDE SEQUENCE [LARGE SCALE GENOMIC DNA]</scope>
    <source>
        <strain evidence="1 2">KCTC 52418</strain>
    </source>
</reference>
<organism evidence="1 2">
    <name type="scientific">Polaribacter haliotis</name>
    <dbReference type="NCBI Taxonomy" id="1888915"/>
    <lineage>
        <taxon>Bacteria</taxon>
        <taxon>Pseudomonadati</taxon>
        <taxon>Bacteroidota</taxon>
        <taxon>Flavobacteriia</taxon>
        <taxon>Flavobacteriales</taxon>
        <taxon>Flavobacteriaceae</taxon>
    </lineage>
</organism>
<dbReference type="OrthoDB" id="5873496at2"/>
<dbReference type="Proteomes" id="UP000516764">
    <property type="component" value="Chromosome"/>
</dbReference>
<name>A0A7L8ADW1_9FLAO</name>
<keyword evidence="2" id="KW-1185">Reference proteome</keyword>